<feature type="coiled-coil region" evidence="1">
    <location>
        <begin position="63"/>
        <end position="136"/>
    </location>
</feature>
<gene>
    <name evidence="4" type="primary">zgc:174935</name>
</gene>
<sequence length="256" mass="28065">MKVQCVLLMPLVVSVAMVAIVHIRKTEFNYEEKKSKFMEIKLRITNDVLQDRRTEELETKALLEKSQLEQIALQKEVNTLELKADETVAKSDACLGGKKSATDELASAETELQNLKAEYDKETTDLKNQLETLKRQQTERSAVCGFLKPGSHLASCGSEVIAEAPKPEGPKAEAPKPEGPKAEAPKPEEPKAEAPKAEAPKPEEPKAEAPKAEAPKPEEPKAEAPKAEEPKAAAPKPEEPKAEAPKPEEPKALKKR</sequence>
<evidence type="ECO:0000313" key="5">
    <source>
        <dbReference type="Proteomes" id="UP000694565"/>
    </source>
</evidence>
<organism evidence="4 5">
    <name type="scientific">Cyclopterus lumpus</name>
    <name type="common">Lumpsucker</name>
    <dbReference type="NCBI Taxonomy" id="8103"/>
    <lineage>
        <taxon>Eukaryota</taxon>
        <taxon>Metazoa</taxon>
        <taxon>Chordata</taxon>
        <taxon>Craniata</taxon>
        <taxon>Vertebrata</taxon>
        <taxon>Euteleostomi</taxon>
        <taxon>Actinopterygii</taxon>
        <taxon>Neopterygii</taxon>
        <taxon>Teleostei</taxon>
        <taxon>Neoteleostei</taxon>
        <taxon>Acanthomorphata</taxon>
        <taxon>Eupercaria</taxon>
        <taxon>Perciformes</taxon>
        <taxon>Cottioidei</taxon>
        <taxon>Cottales</taxon>
        <taxon>Cyclopteridae</taxon>
        <taxon>Cyclopterus</taxon>
    </lineage>
</organism>
<reference evidence="4" key="2">
    <citation type="submission" date="2025-09" db="UniProtKB">
        <authorList>
            <consortium name="Ensembl"/>
        </authorList>
    </citation>
    <scope>IDENTIFICATION</scope>
</reference>
<feature type="chain" id="PRO_5034674848" evidence="3">
    <location>
        <begin position="24"/>
        <end position="256"/>
    </location>
</feature>
<dbReference type="AlphaFoldDB" id="A0A8C2Z829"/>
<feature type="compositionally biased region" description="Basic and acidic residues" evidence="2">
    <location>
        <begin position="165"/>
        <end position="256"/>
    </location>
</feature>
<protein>
    <submittedName>
        <fullName evidence="4">Zgc:174935</fullName>
    </submittedName>
</protein>
<evidence type="ECO:0000313" key="4">
    <source>
        <dbReference type="Ensembl" id="ENSCLMP00005023430.1"/>
    </source>
</evidence>
<feature type="region of interest" description="Disordered" evidence="2">
    <location>
        <begin position="159"/>
        <end position="256"/>
    </location>
</feature>
<keyword evidence="5" id="KW-1185">Reference proteome</keyword>
<evidence type="ECO:0000256" key="3">
    <source>
        <dbReference type="SAM" id="SignalP"/>
    </source>
</evidence>
<evidence type="ECO:0000256" key="2">
    <source>
        <dbReference type="SAM" id="MobiDB-lite"/>
    </source>
</evidence>
<keyword evidence="3" id="KW-0732">Signal</keyword>
<dbReference type="GeneTree" id="ENSGT00620000088774"/>
<dbReference type="OrthoDB" id="8906012at2759"/>
<evidence type="ECO:0000256" key="1">
    <source>
        <dbReference type="SAM" id="Coils"/>
    </source>
</evidence>
<reference evidence="4" key="1">
    <citation type="submission" date="2025-08" db="UniProtKB">
        <authorList>
            <consortium name="Ensembl"/>
        </authorList>
    </citation>
    <scope>IDENTIFICATION</scope>
</reference>
<feature type="signal peptide" evidence="3">
    <location>
        <begin position="1"/>
        <end position="23"/>
    </location>
</feature>
<proteinExistence type="predicted"/>
<dbReference type="GeneID" id="117745398"/>
<keyword evidence="1" id="KW-0175">Coiled coil</keyword>
<accession>A0A8C2Z829</accession>
<dbReference type="Ensembl" id="ENSCLMT00005024527.1">
    <property type="protein sequence ID" value="ENSCLMP00005023430.1"/>
    <property type="gene ID" value="ENSCLMG00005011628.1"/>
</dbReference>
<dbReference type="RefSeq" id="XP_034409585.1">
    <property type="nucleotide sequence ID" value="XM_034553694.1"/>
</dbReference>
<dbReference type="Proteomes" id="UP000694565">
    <property type="component" value="Unplaced"/>
</dbReference>
<name>A0A8C2Z829_CYCLU</name>